<name>A0A934UWX2_9MICO</name>
<evidence type="ECO:0000256" key="1">
    <source>
        <dbReference type="SAM" id="MobiDB-lite"/>
    </source>
</evidence>
<feature type="compositionally biased region" description="Low complexity" evidence="1">
    <location>
        <begin position="86"/>
        <end position="142"/>
    </location>
</feature>
<dbReference type="AlphaFoldDB" id="A0A934UWX2"/>
<feature type="region of interest" description="Disordered" evidence="1">
    <location>
        <begin position="81"/>
        <end position="142"/>
    </location>
</feature>
<protein>
    <submittedName>
        <fullName evidence="2">YtxH domain-containing protein</fullName>
    </submittedName>
</protein>
<dbReference type="EMBL" id="JAEHOI010000007">
    <property type="protein sequence ID" value="MBK0422134.1"/>
    <property type="molecule type" value="Genomic_DNA"/>
</dbReference>
<comment type="caution">
    <text evidence="2">The sequence shown here is derived from an EMBL/GenBank/DDBJ whole genome shotgun (WGS) entry which is preliminary data.</text>
</comment>
<evidence type="ECO:0000313" key="3">
    <source>
        <dbReference type="Proteomes" id="UP000618733"/>
    </source>
</evidence>
<gene>
    <name evidence="2" type="ORF">JD292_08605</name>
</gene>
<dbReference type="RefSeq" id="WP_200132337.1">
    <property type="nucleotide sequence ID" value="NZ_JAEHOI010000007.1"/>
</dbReference>
<evidence type="ECO:0000313" key="2">
    <source>
        <dbReference type="EMBL" id="MBK0422134.1"/>
    </source>
</evidence>
<reference evidence="2" key="1">
    <citation type="submission" date="2020-12" db="EMBL/GenBank/DDBJ databases">
        <title>Leucobacter sp. CAS2, isolated from Chromium sludge.</title>
        <authorList>
            <person name="Xu Z."/>
        </authorList>
    </citation>
    <scope>NUCLEOTIDE SEQUENCE</scope>
    <source>
        <strain evidence="2">CSA2</strain>
    </source>
</reference>
<dbReference type="Proteomes" id="UP000618733">
    <property type="component" value="Unassembled WGS sequence"/>
</dbReference>
<organism evidence="2 3">
    <name type="scientific">Leucobacter edaphi</name>
    <dbReference type="NCBI Taxonomy" id="2796472"/>
    <lineage>
        <taxon>Bacteria</taxon>
        <taxon>Bacillati</taxon>
        <taxon>Actinomycetota</taxon>
        <taxon>Actinomycetes</taxon>
        <taxon>Micrococcales</taxon>
        <taxon>Microbacteriaceae</taxon>
        <taxon>Leucobacter</taxon>
    </lineage>
</organism>
<accession>A0A934UWX2</accession>
<keyword evidence="3" id="KW-1185">Reference proteome</keyword>
<sequence length="142" mass="14140">MKGKIAFVLGAAVGYVLGTRAGRERYEQIKRGAQTIWNTAPVQQGVTVVKDAAQGRVDQLKDSVVKAGKGAFTALFRDDSAGSGGANAAHRQAAAASAKAAASEAKTEAATPAVAAKAKTTAGKKSAAKKPAAADADASGDA</sequence>
<proteinExistence type="predicted"/>